<dbReference type="Proteomes" id="UP000251960">
    <property type="component" value="Chromosome 9"/>
</dbReference>
<proteinExistence type="predicted"/>
<feature type="non-terminal residue" evidence="1">
    <location>
        <position position="1"/>
    </location>
</feature>
<reference evidence="1 2" key="1">
    <citation type="journal article" date="2018" name="Nat. Genet.">
        <title>Extensive intraspecific gene order and gene structural variations between Mo17 and other maize genomes.</title>
        <authorList>
            <person name="Sun S."/>
            <person name="Zhou Y."/>
            <person name="Chen J."/>
            <person name="Shi J."/>
            <person name="Zhao H."/>
            <person name="Zhao H."/>
            <person name="Song W."/>
            <person name="Zhang M."/>
            <person name="Cui Y."/>
            <person name="Dong X."/>
            <person name="Liu H."/>
            <person name="Ma X."/>
            <person name="Jiao Y."/>
            <person name="Wang B."/>
            <person name="Wei X."/>
            <person name="Stein J.C."/>
            <person name="Glaubitz J.C."/>
            <person name="Lu F."/>
            <person name="Yu G."/>
            <person name="Liang C."/>
            <person name="Fengler K."/>
            <person name="Li B."/>
            <person name="Rafalski A."/>
            <person name="Schnable P.S."/>
            <person name="Ware D.H."/>
            <person name="Buckler E.S."/>
            <person name="Lai J."/>
        </authorList>
    </citation>
    <scope>NUCLEOTIDE SEQUENCE [LARGE SCALE GENOMIC DNA]</scope>
    <source>
        <strain evidence="2">cv. Missouri 17</strain>
        <tissue evidence="1">Seedling</tissue>
    </source>
</reference>
<evidence type="ECO:0000313" key="1">
    <source>
        <dbReference type="EMBL" id="PWZ07059.1"/>
    </source>
</evidence>
<organism evidence="1 2">
    <name type="scientific">Zea mays</name>
    <name type="common">Maize</name>
    <dbReference type="NCBI Taxonomy" id="4577"/>
    <lineage>
        <taxon>Eukaryota</taxon>
        <taxon>Viridiplantae</taxon>
        <taxon>Streptophyta</taxon>
        <taxon>Embryophyta</taxon>
        <taxon>Tracheophyta</taxon>
        <taxon>Spermatophyta</taxon>
        <taxon>Magnoliopsida</taxon>
        <taxon>Liliopsida</taxon>
        <taxon>Poales</taxon>
        <taxon>Poaceae</taxon>
        <taxon>PACMAD clade</taxon>
        <taxon>Panicoideae</taxon>
        <taxon>Andropogonodae</taxon>
        <taxon>Andropogoneae</taxon>
        <taxon>Tripsacinae</taxon>
        <taxon>Zea</taxon>
    </lineage>
</organism>
<protein>
    <submittedName>
        <fullName evidence="1">Uncharacterized protein</fullName>
    </submittedName>
</protein>
<accession>A0A3L6DEY1</accession>
<evidence type="ECO:0000313" key="2">
    <source>
        <dbReference type="Proteomes" id="UP000251960"/>
    </source>
</evidence>
<name>A0A3L6DEY1_MAIZE</name>
<dbReference type="AlphaFoldDB" id="A0A3L6DEY1"/>
<dbReference type="EMBL" id="NCVQ01000010">
    <property type="protein sequence ID" value="PWZ07059.1"/>
    <property type="molecule type" value="Genomic_DNA"/>
</dbReference>
<sequence>IRCHLARLRLRLGVRTVVQRLNSHYRFKNHEYAITCHACLL</sequence>
<comment type="caution">
    <text evidence="1">The sequence shown here is derived from an EMBL/GenBank/DDBJ whole genome shotgun (WGS) entry which is preliminary data.</text>
</comment>
<gene>
    <name evidence="1" type="ORF">Zm00014a_001741</name>
</gene>